<name>A0A517PMI2_9PLAN</name>
<reference evidence="2 3" key="1">
    <citation type="submission" date="2019-02" db="EMBL/GenBank/DDBJ databases">
        <title>Deep-cultivation of Planctomycetes and their phenomic and genomic characterization uncovers novel biology.</title>
        <authorList>
            <person name="Wiegand S."/>
            <person name="Jogler M."/>
            <person name="Boedeker C."/>
            <person name="Pinto D."/>
            <person name="Vollmers J."/>
            <person name="Rivas-Marin E."/>
            <person name="Kohn T."/>
            <person name="Peeters S.H."/>
            <person name="Heuer A."/>
            <person name="Rast P."/>
            <person name="Oberbeckmann S."/>
            <person name="Bunk B."/>
            <person name="Jeske O."/>
            <person name="Meyerdierks A."/>
            <person name="Storesund J.E."/>
            <person name="Kallscheuer N."/>
            <person name="Luecker S."/>
            <person name="Lage O.M."/>
            <person name="Pohl T."/>
            <person name="Merkel B.J."/>
            <person name="Hornburger P."/>
            <person name="Mueller R.-W."/>
            <person name="Bruemmer F."/>
            <person name="Labrenz M."/>
            <person name="Spormann A.M."/>
            <person name="Op den Camp H."/>
            <person name="Overmann J."/>
            <person name="Amann R."/>
            <person name="Jetten M.S.M."/>
            <person name="Mascher T."/>
            <person name="Medema M.H."/>
            <person name="Devos D.P."/>
            <person name="Kaster A.-K."/>
            <person name="Ovreas L."/>
            <person name="Rohde M."/>
            <person name="Galperin M.Y."/>
            <person name="Jogler C."/>
        </authorList>
    </citation>
    <scope>NUCLEOTIDE SEQUENCE [LARGE SCALE GENOMIC DNA]</scope>
    <source>
        <strain evidence="2 3">HG66A1</strain>
    </source>
</reference>
<dbReference type="InterPro" id="IPR007076">
    <property type="entry name" value="TfoX_N"/>
</dbReference>
<dbReference type="Proteomes" id="UP000320421">
    <property type="component" value="Chromosome"/>
</dbReference>
<sequence length="110" mass="12406">MAYDEALADRIHQLLSRRAGYSQRKMFGGICFLLNGNMCCGVTGTNLMLRLGEKNAAQALKEPFTHEMDFTGKVMKSMIYVKAEGTREDIDLKEWVNQAVKFVRTLPGKT</sequence>
<dbReference type="OrthoDB" id="214902at2"/>
<dbReference type="EMBL" id="CP036266">
    <property type="protein sequence ID" value="QDT20597.1"/>
    <property type="molecule type" value="Genomic_DNA"/>
</dbReference>
<keyword evidence="3" id="KW-1185">Reference proteome</keyword>
<protein>
    <recommendedName>
        <fullName evidence="1">TfoX N-terminal domain-containing protein</fullName>
    </recommendedName>
</protein>
<feature type="domain" description="TfoX N-terminal" evidence="1">
    <location>
        <begin position="14"/>
        <end position="102"/>
    </location>
</feature>
<evidence type="ECO:0000313" key="2">
    <source>
        <dbReference type="EMBL" id="QDT20597.1"/>
    </source>
</evidence>
<accession>A0A517PMI2</accession>
<gene>
    <name evidence="2" type="ORF">HG66A1_23850</name>
</gene>
<dbReference type="RefSeq" id="WP_145183631.1">
    <property type="nucleotide sequence ID" value="NZ_CP036266.1"/>
</dbReference>
<evidence type="ECO:0000313" key="3">
    <source>
        <dbReference type="Proteomes" id="UP000320421"/>
    </source>
</evidence>
<dbReference type="Pfam" id="PF04993">
    <property type="entry name" value="TfoX_N"/>
    <property type="match status" value="1"/>
</dbReference>
<evidence type="ECO:0000259" key="1">
    <source>
        <dbReference type="Pfam" id="PF04993"/>
    </source>
</evidence>
<dbReference type="Gene3D" id="3.30.1460.30">
    <property type="entry name" value="YgaC/TfoX-N like chaperone"/>
    <property type="match status" value="1"/>
</dbReference>
<proteinExistence type="predicted"/>
<organism evidence="2 3">
    <name type="scientific">Gimesia chilikensis</name>
    <dbReference type="NCBI Taxonomy" id="2605989"/>
    <lineage>
        <taxon>Bacteria</taxon>
        <taxon>Pseudomonadati</taxon>
        <taxon>Planctomycetota</taxon>
        <taxon>Planctomycetia</taxon>
        <taxon>Planctomycetales</taxon>
        <taxon>Planctomycetaceae</taxon>
        <taxon>Gimesia</taxon>
    </lineage>
</organism>
<dbReference type="AlphaFoldDB" id="A0A517PMI2"/>
<dbReference type="SUPFAM" id="SSF159894">
    <property type="entry name" value="YgaC/TfoX-N like"/>
    <property type="match status" value="1"/>
</dbReference>